<dbReference type="EMBL" id="KL142370">
    <property type="protein sequence ID" value="KDR82231.1"/>
    <property type="molecule type" value="Genomic_DNA"/>
</dbReference>
<organism evidence="1 2">
    <name type="scientific">Galerina marginata (strain CBS 339.88)</name>
    <dbReference type="NCBI Taxonomy" id="685588"/>
    <lineage>
        <taxon>Eukaryota</taxon>
        <taxon>Fungi</taxon>
        <taxon>Dikarya</taxon>
        <taxon>Basidiomycota</taxon>
        <taxon>Agaricomycotina</taxon>
        <taxon>Agaricomycetes</taxon>
        <taxon>Agaricomycetidae</taxon>
        <taxon>Agaricales</taxon>
        <taxon>Agaricineae</taxon>
        <taxon>Strophariaceae</taxon>
        <taxon>Galerina</taxon>
    </lineage>
</organism>
<accession>A0A067TGE2</accession>
<evidence type="ECO:0000313" key="1">
    <source>
        <dbReference type="EMBL" id="KDR82231.1"/>
    </source>
</evidence>
<name>A0A067TGE2_GALM3</name>
<reference evidence="2" key="1">
    <citation type="journal article" date="2014" name="Proc. Natl. Acad. Sci. U.S.A.">
        <title>Extensive sampling of basidiomycete genomes demonstrates inadequacy of the white-rot/brown-rot paradigm for wood decay fungi.</title>
        <authorList>
            <person name="Riley R."/>
            <person name="Salamov A.A."/>
            <person name="Brown D.W."/>
            <person name="Nagy L.G."/>
            <person name="Floudas D."/>
            <person name="Held B.W."/>
            <person name="Levasseur A."/>
            <person name="Lombard V."/>
            <person name="Morin E."/>
            <person name="Otillar R."/>
            <person name="Lindquist E.A."/>
            <person name="Sun H."/>
            <person name="LaButti K.M."/>
            <person name="Schmutz J."/>
            <person name="Jabbour D."/>
            <person name="Luo H."/>
            <person name="Baker S.E."/>
            <person name="Pisabarro A.G."/>
            <person name="Walton J.D."/>
            <person name="Blanchette R.A."/>
            <person name="Henrissat B."/>
            <person name="Martin F."/>
            <person name="Cullen D."/>
            <person name="Hibbett D.S."/>
            <person name="Grigoriev I.V."/>
        </authorList>
    </citation>
    <scope>NUCLEOTIDE SEQUENCE [LARGE SCALE GENOMIC DNA]</scope>
    <source>
        <strain evidence="2">CBS 339.88</strain>
    </source>
</reference>
<gene>
    <name evidence="1" type="ORF">GALMADRAFT_135590</name>
</gene>
<protein>
    <submittedName>
        <fullName evidence="1">Uncharacterized protein</fullName>
    </submittedName>
</protein>
<dbReference type="Proteomes" id="UP000027222">
    <property type="component" value="Unassembled WGS sequence"/>
</dbReference>
<sequence>MSTSVRINTRNVFGGGFGSLTVRLTIILPPRLMPSVSQRSSPAGAKRPVERPCPLAYRFAERTPGPRLLPPRYRPCCAPPTRHRTAVNMFSAPDLSSYHCSHQQPLLRRSE</sequence>
<dbReference type="AlphaFoldDB" id="A0A067TGE2"/>
<proteinExistence type="predicted"/>
<keyword evidence="2" id="KW-1185">Reference proteome</keyword>
<evidence type="ECO:0000313" key="2">
    <source>
        <dbReference type="Proteomes" id="UP000027222"/>
    </source>
</evidence>
<dbReference type="HOGENOM" id="CLU_2277720_0_0_1"/>